<sequence length="725" mass="78501">MSNPNPRTRELTHALTSGRAKLWVLLVGVNQYQDPQFPALHYSAADCQGLETALTAASYEFPKKHILTRHDFAAKPPTLAVVRVDLTQIVAEAKPQDTVLFYFSGHGMLESPSQQAVLCLRDTSQTALLETGLRIHELMHSLSTCEARQQIVWLDACHSGELIMPGAKGSRVALSTEPTAQIVDALRLRAAQSRGFYAMLSCDQGQRSWEFPELGHGLFTYYLIRGLQGEAADAEGVIGVDGLYRYVYQQTIEFIDQKNQQVRTLNEQKRQNGEYLLHAEYSPQTPKRIVDGVGELVLGLKPDKVMAHFRQSSPSASSGPDSVPSGQVPNAAAPPAANSAAVSPPTRRQRPLLALAGVAMLMLGVGLLLALRSVQDQALPDRLTGAGNQTVPTTPTTDADACNIQVNQGQVPPETTPAPLDAQVVLSPCPSDNPWRRVQAQSLAAGKPAWEAIFVTDGALVTAGGRVSEIWNLETQQPTHTLGGHTDWVYAVAISPDGKTLASASADRTIRVWDATTGTLLRILSGHEAAIWSVAFSPDGNTLASASADQTIKLWSLKTGELQRTLEGHTNWVFAVAFSPTQPLLASASQDRTIKLWNAETGALLQTLTGHDDAVRAIAFAPEGQTLASASWDKTVKLWQIPSGELLQTFTGHRDRVLSVAFDVDGQTLASGSRDQLVKLWDVNRPDAIGTFYGHTDWVLSVAFSPDGKTLASGSRDQTIMLWRQ</sequence>
<protein>
    <recommendedName>
        <fullName evidence="6">Peptidase C14 caspase domain-containing protein</fullName>
    </recommendedName>
</protein>
<dbReference type="Gene3D" id="2.130.10.10">
    <property type="entry name" value="YVTN repeat-like/Quinoprotein amine dehydrogenase"/>
    <property type="match status" value="3"/>
</dbReference>
<dbReference type="Pfam" id="PF25173">
    <property type="entry name" value="Beta-prop_WDR3_1st"/>
    <property type="match status" value="1"/>
</dbReference>
<dbReference type="PANTHER" id="PTHR19879:SF9">
    <property type="entry name" value="TRANSCRIPTION INITIATION FACTOR TFIID SUBUNIT 5"/>
    <property type="match status" value="1"/>
</dbReference>
<organism evidence="7">
    <name type="scientific">Leptolyngbya sp. NK1-12</name>
    <dbReference type="NCBI Taxonomy" id="2547451"/>
    <lineage>
        <taxon>Bacteria</taxon>
        <taxon>Bacillati</taxon>
        <taxon>Cyanobacteriota</taxon>
        <taxon>Cyanophyceae</taxon>
        <taxon>Leptolyngbyales</taxon>
        <taxon>Leptolyngbyaceae</taxon>
        <taxon>Leptolyngbya group</taxon>
        <taxon>Leptolyngbya</taxon>
    </lineage>
</organism>
<keyword evidence="5" id="KW-0812">Transmembrane</keyword>
<dbReference type="PRINTS" id="PR00320">
    <property type="entry name" value="GPROTEINBRPT"/>
</dbReference>
<dbReference type="Gene3D" id="3.40.50.1460">
    <property type="match status" value="1"/>
</dbReference>
<dbReference type="EMBL" id="CP053586">
    <property type="protein sequence ID" value="WNZ24773.1"/>
    <property type="molecule type" value="Genomic_DNA"/>
</dbReference>
<gene>
    <name evidence="7" type="ORF">HJG54_19275</name>
</gene>
<keyword evidence="2" id="KW-0677">Repeat</keyword>
<evidence type="ECO:0000259" key="6">
    <source>
        <dbReference type="Pfam" id="PF00656"/>
    </source>
</evidence>
<dbReference type="InterPro" id="IPR011600">
    <property type="entry name" value="Pept_C14_caspase"/>
</dbReference>
<reference evidence="7" key="1">
    <citation type="submission" date="2020-05" db="EMBL/GenBank/DDBJ databases">
        <authorList>
            <person name="Zhu T."/>
            <person name="Keshari N."/>
            <person name="Lu X."/>
        </authorList>
    </citation>
    <scope>NUCLEOTIDE SEQUENCE</scope>
    <source>
        <strain evidence="7">NK1-12</strain>
    </source>
</reference>
<dbReference type="PROSITE" id="PS50082">
    <property type="entry name" value="WD_REPEATS_2"/>
    <property type="match status" value="6"/>
</dbReference>
<keyword evidence="1 3" id="KW-0853">WD repeat</keyword>
<feature type="repeat" description="WD" evidence="3">
    <location>
        <begin position="608"/>
        <end position="649"/>
    </location>
</feature>
<feature type="repeat" description="WD" evidence="3">
    <location>
        <begin position="692"/>
        <end position="725"/>
    </location>
</feature>
<feature type="repeat" description="WD" evidence="3">
    <location>
        <begin position="524"/>
        <end position="565"/>
    </location>
</feature>
<dbReference type="InterPro" id="IPR029030">
    <property type="entry name" value="Caspase-like_dom_sf"/>
</dbReference>
<dbReference type="Pfam" id="PF00656">
    <property type="entry name" value="Peptidase_C14"/>
    <property type="match status" value="1"/>
</dbReference>
<dbReference type="GO" id="GO:0004197">
    <property type="term" value="F:cysteine-type endopeptidase activity"/>
    <property type="evidence" value="ECO:0007669"/>
    <property type="project" value="InterPro"/>
</dbReference>
<dbReference type="SMART" id="SM00320">
    <property type="entry name" value="WD40"/>
    <property type="match status" value="6"/>
</dbReference>
<dbReference type="PROSITE" id="PS50294">
    <property type="entry name" value="WD_REPEATS_REGION"/>
    <property type="match status" value="6"/>
</dbReference>
<dbReference type="RefSeq" id="WP_316430742.1">
    <property type="nucleotide sequence ID" value="NZ_CP053586.1"/>
</dbReference>
<feature type="compositionally biased region" description="Low complexity" evidence="4">
    <location>
        <begin position="312"/>
        <end position="345"/>
    </location>
</feature>
<dbReference type="InterPro" id="IPR036322">
    <property type="entry name" value="WD40_repeat_dom_sf"/>
</dbReference>
<dbReference type="PROSITE" id="PS00678">
    <property type="entry name" value="WD_REPEATS_1"/>
    <property type="match status" value="3"/>
</dbReference>
<dbReference type="Pfam" id="PF00400">
    <property type="entry name" value="WD40"/>
    <property type="match status" value="1"/>
</dbReference>
<dbReference type="InterPro" id="IPR001680">
    <property type="entry name" value="WD40_rpt"/>
</dbReference>
<feature type="transmembrane region" description="Helical" evidence="5">
    <location>
        <begin position="352"/>
        <end position="371"/>
    </location>
</feature>
<dbReference type="InterPro" id="IPR019775">
    <property type="entry name" value="WD40_repeat_CS"/>
</dbReference>
<feature type="repeat" description="WD" evidence="3">
    <location>
        <begin position="566"/>
        <end position="607"/>
    </location>
</feature>
<evidence type="ECO:0000256" key="4">
    <source>
        <dbReference type="SAM" id="MobiDB-lite"/>
    </source>
</evidence>
<evidence type="ECO:0000256" key="5">
    <source>
        <dbReference type="SAM" id="Phobius"/>
    </source>
</evidence>
<evidence type="ECO:0000256" key="2">
    <source>
        <dbReference type="ARBA" id="ARBA00022737"/>
    </source>
</evidence>
<feature type="repeat" description="WD" evidence="3">
    <location>
        <begin position="650"/>
        <end position="691"/>
    </location>
</feature>
<accession>A0AA96WG50</accession>
<dbReference type="SUPFAM" id="SSF52129">
    <property type="entry name" value="Caspase-like"/>
    <property type="match status" value="1"/>
</dbReference>
<feature type="region of interest" description="Disordered" evidence="4">
    <location>
        <begin position="310"/>
        <end position="346"/>
    </location>
</feature>
<proteinExistence type="predicted"/>
<keyword evidence="5" id="KW-1133">Transmembrane helix</keyword>
<dbReference type="SUPFAM" id="SSF50978">
    <property type="entry name" value="WD40 repeat-like"/>
    <property type="match status" value="1"/>
</dbReference>
<feature type="repeat" description="WD" evidence="3">
    <location>
        <begin position="482"/>
        <end position="523"/>
    </location>
</feature>
<dbReference type="AlphaFoldDB" id="A0AA96WG50"/>
<dbReference type="PANTHER" id="PTHR19879">
    <property type="entry name" value="TRANSCRIPTION INITIATION FACTOR TFIID"/>
    <property type="match status" value="1"/>
</dbReference>
<name>A0AA96WG50_9CYAN</name>
<dbReference type="GO" id="GO:0006508">
    <property type="term" value="P:proteolysis"/>
    <property type="evidence" value="ECO:0007669"/>
    <property type="project" value="InterPro"/>
</dbReference>
<evidence type="ECO:0000256" key="3">
    <source>
        <dbReference type="PROSITE-ProRule" id="PRU00221"/>
    </source>
</evidence>
<evidence type="ECO:0000313" key="7">
    <source>
        <dbReference type="EMBL" id="WNZ24773.1"/>
    </source>
</evidence>
<dbReference type="CDD" id="cd00200">
    <property type="entry name" value="WD40"/>
    <property type="match status" value="1"/>
</dbReference>
<dbReference type="InterPro" id="IPR020472">
    <property type="entry name" value="WD40_PAC1"/>
</dbReference>
<evidence type="ECO:0000256" key="1">
    <source>
        <dbReference type="ARBA" id="ARBA00022574"/>
    </source>
</evidence>
<feature type="domain" description="Peptidase C14 caspase" evidence="6">
    <location>
        <begin position="23"/>
        <end position="231"/>
    </location>
</feature>
<dbReference type="InterPro" id="IPR015943">
    <property type="entry name" value="WD40/YVTN_repeat-like_dom_sf"/>
</dbReference>
<keyword evidence="5" id="KW-0472">Membrane</keyword>